<comment type="caution">
    <text evidence="8">The sequence shown here is derived from an EMBL/GenBank/DDBJ whole genome shotgun (WGS) entry which is preliminary data.</text>
</comment>
<comment type="function">
    <text evidence="2 7">Catalyzes the epimerization of the C3' and C5'positions of dTDP-6-deoxy-D-xylo-4-hexulose, forming dTDP-6-deoxy-L-lyxo-4-hexulose.</text>
</comment>
<dbReference type="EMBL" id="SACN01000001">
    <property type="protein sequence ID" value="RVT94959.1"/>
    <property type="molecule type" value="Genomic_DNA"/>
</dbReference>
<reference evidence="8 9" key="1">
    <citation type="submission" date="2019-01" db="EMBL/GenBank/DDBJ databases">
        <authorList>
            <person name="Chen W.-M."/>
        </authorList>
    </citation>
    <scope>NUCLEOTIDE SEQUENCE [LARGE SCALE GENOMIC DNA]</scope>
    <source>
        <strain evidence="8 9">CCP-7</strain>
    </source>
</reference>
<sequence length="192" mass="21269">MNPDNPSSPIRIITPARHGDARGWFMESWREDRLAAAGVDCRFVQDNHSFSATVGTLRGVHFQTPPHAQAKLIRCTRGAVIDVAVDLRRGSPTYGRHVAIELSAENGRQMFIPVGFGHGFVTITPDCELLYKCSAYYAPEADAGLRWDCPDLAIDWGLNGREPTLSDRDRRLPCLAEFDSPFAYDGSPLLPL</sequence>
<dbReference type="CDD" id="cd00438">
    <property type="entry name" value="cupin_RmlC"/>
    <property type="match status" value="1"/>
</dbReference>
<comment type="subunit">
    <text evidence="7">Homodimer.</text>
</comment>
<evidence type="ECO:0000313" key="8">
    <source>
        <dbReference type="EMBL" id="RVT94959.1"/>
    </source>
</evidence>
<dbReference type="PANTHER" id="PTHR21047:SF2">
    <property type="entry name" value="THYMIDINE DIPHOSPHO-4-KETO-RHAMNOSE 3,5-EPIMERASE"/>
    <property type="match status" value="1"/>
</dbReference>
<evidence type="ECO:0000256" key="1">
    <source>
        <dbReference type="ARBA" id="ARBA00001298"/>
    </source>
</evidence>
<evidence type="ECO:0000256" key="7">
    <source>
        <dbReference type="RuleBase" id="RU364069"/>
    </source>
</evidence>
<evidence type="ECO:0000256" key="4">
    <source>
        <dbReference type="ARBA" id="ARBA00019595"/>
    </source>
</evidence>
<organism evidence="8 9">
    <name type="scientific">Sphingomonas crocodyli</name>
    <dbReference type="NCBI Taxonomy" id="1979270"/>
    <lineage>
        <taxon>Bacteria</taxon>
        <taxon>Pseudomonadati</taxon>
        <taxon>Pseudomonadota</taxon>
        <taxon>Alphaproteobacteria</taxon>
        <taxon>Sphingomonadales</taxon>
        <taxon>Sphingomonadaceae</taxon>
        <taxon>Sphingomonas</taxon>
    </lineage>
</organism>
<evidence type="ECO:0000256" key="3">
    <source>
        <dbReference type="ARBA" id="ARBA00012098"/>
    </source>
</evidence>
<feature type="site" description="Participates in a stacking interaction with the thymidine ring of dTDP-4-oxo-6-deoxyglucose" evidence="6">
    <location>
        <position position="137"/>
    </location>
</feature>
<comment type="catalytic activity">
    <reaction evidence="1 7">
        <text>dTDP-4-dehydro-6-deoxy-alpha-D-glucose = dTDP-4-dehydro-beta-L-rhamnose</text>
        <dbReference type="Rhea" id="RHEA:16969"/>
        <dbReference type="ChEBI" id="CHEBI:57649"/>
        <dbReference type="ChEBI" id="CHEBI:62830"/>
        <dbReference type="EC" id="5.1.3.13"/>
    </reaction>
</comment>
<comment type="similarity">
    <text evidence="7">Belongs to the dTDP-4-dehydrorhamnose 3,5-epimerase family.</text>
</comment>
<dbReference type="Pfam" id="PF00908">
    <property type="entry name" value="dTDP_sugar_isom"/>
    <property type="match status" value="1"/>
</dbReference>
<dbReference type="OrthoDB" id="9800680at2"/>
<protein>
    <recommendedName>
        <fullName evidence="4 7">dTDP-4-dehydrorhamnose 3,5-epimerase</fullName>
        <ecNumber evidence="3 7">5.1.3.13</ecNumber>
    </recommendedName>
    <alternativeName>
        <fullName evidence="7">Thymidine diphospho-4-keto-rhamnose 3,5-epimerase</fullName>
    </alternativeName>
</protein>
<evidence type="ECO:0000256" key="6">
    <source>
        <dbReference type="PIRSR" id="PIRSR600888-3"/>
    </source>
</evidence>
<dbReference type="UniPathway" id="UPA00124"/>
<feature type="active site" description="Proton acceptor" evidence="5">
    <location>
        <position position="61"/>
    </location>
</feature>
<dbReference type="SUPFAM" id="SSF51182">
    <property type="entry name" value="RmlC-like cupins"/>
    <property type="match status" value="1"/>
</dbReference>
<dbReference type="NCBIfam" id="TIGR01221">
    <property type="entry name" value="rmlC"/>
    <property type="match status" value="1"/>
</dbReference>
<keyword evidence="9" id="KW-1185">Reference proteome</keyword>
<proteinExistence type="inferred from homology"/>
<dbReference type="EC" id="5.1.3.13" evidence="3 7"/>
<evidence type="ECO:0000256" key="5">
    <source>
        <dbReference type="PIRSR" id="PIRSR600888-1"/>
    </source>
</evidence>
<dbReference type="GO" id="GO:0008830">
    <property type="term" value="F:dTDP-4-dehydrorhamnose 3,5-epimerase activity"/>
    <property type="evidence" value="ECO:0007669"/>
    <property type="project" value="UniProtKB-UniRule"/>
</dbReference>
<dbReference type="InterPro" id="IPR000888">
    <property type="entry name" value="RmlC-like"/>
</dbReference>
<dbReference type="PANTHER" id="PTHR21047">
    <property type="entry name" value="DTDP-6-DEOXY-D-GLUCOSE-3,5 EPIMERASE"/>
    <property type="match status" value="1"/>
</dbReference>
<dbReference type="Proteomes" id="UP000282971">
    <property type="component" value="Unassembled WGS sequence"/>
</dbReference>
<gene>
    <name evidence="8" type="primary">rfbC</name>
    <name evidence="8" type="ORF">EOD43_14480</name>
</gene>
<dbReference type="GO" id="GO:0005829">
    <property type="term" value="C:cytosol"/>
    <property type="evidence" value="ECO:0007669"/>
    <property type="project" value="TreeGrafter"/>
</dbReference>
<feature type="active site" description="Proton donor" evidence="5">
    <location>
        <position position="131"/>
    </location>
</feature>
<dbReference type="InterPro" id="IPR011051">
    <property type="entry name" value="RmlC_Cupin_sf"/>
</dbReference>
<name>A0A437MBC8_9SPHN</name>
<dbReference type="InterPro" id="IPR014710">
    <property type="entry name" value="RmlC-like_jellyroll"/>
</dbReference>
<dbReference type="Gene3D" id="2.60.120.10">
    <property type="entry name" value="Jelly Rolls"/>
    <property type="match status" value="1"/>
</dbReference>
<keyword evidence="7 8" id="KW-0413">Isomerase</keyword>
<comment type="pathway">
    <text evidence="7">Carbohydrate biosynthesis; dTDP-L-rhamnose biosynthesis.</text>
</comment>
<evidence type="ECO:0000256" key="2">
    <source>
        <dbReference type="ARBA" id="ARBA00001997"/>
    </source>
</evidence>
<dbReference type="RefSeq" id="WP_127744535.1">
    <property type="nucleotide sequence ID" value="NZ_SACN01000001.1"/>
</dbReference>
<accession>A0A437MBC8</accession>
<evidence type="ECO:0000313" key="9">
    <source>
        <dbReference type="Proteomes" id="UP000282971"/>
    </source>
</evidence>
<dbReference type="AlphaFoldDB" id="A0A437MBC8"/>
<dbReference type="GO" id="GO:0000271">
    <property type="term" value="P:polysaccharide biosynthetic process"/>
    <property type="evidence" value="ECO:0007669"/>
    <property type="project" value="TreeGrafter"/>
</dbReference>
<dbReference type="GO" id="GO:0019305">
    <property type="term" value="P:dTDP-rhamnose biosynthetic process"/>
    <property type="evidence" value="ECO:0007669"/>
    <property type="project" value="UniProtKB-UniRule"/>
</dbReference>